<evidence type="ECO:0000256" key="1">
    <source>
        <dbReference type="SAM" id="MobiDB-lite"/>
    </source>
</evidence>
<evidence type="ECO:0000313" key="3">
    <source>
        <dbReference type="Proteomes" id="UP000187203"/>
    </source>
</evidence>
<evidence type="ECO:0000313" key="2">
    <source>
        <dbReference type="EMBL" id="OMP05161.1"/>
    </source>
</evidence>
<protein>
    <recommendedName>
        <fullName evidence="4">Myb-like domain-containing protein</fullName>
    </recommendedName>
</protein>
<evidence type="ECO:0008006" key="4">
    <source>
        <dbReference type="Google" id="ProtNLM"/>
    </source>
</evidence>
<dbReference type="STRING" id="93759.A0A1R3KDJ1"/>
<comment type="caution">
    <text evidence="2">The sequence shown here is derived from an EMBL/GenBank/DDBJ whole genome shotgun (WGS) entry which is preliminary data.</text>
</comment>
<feature type="region of interest" description="Disordered" evidence="1">
    <location>
        <begin position="1"/>
        <end position="30"/>
    </location>
</feature>
<reference evidence="3" key="1">
    <citation type="submission" date="2013-09" db="EMBL/GenBank/DDBJ databases">
        <title>Corchorus olitorius genome sequencing.</title>
        <authorList>
            <person name="Alam M."/>
            <person name="Haque M.S."/>
            <person name="Islam M.S."/>
            <person name="Emdad E.M."/>
            <person name="Islam M.M."/>
            <person name="Ahmed B."/>
            <person name="Halim A."/>
            <person name="Hossen Q.M.M."/>
            <person name="Hossain M.Z."/>
            <person name="Ahmed R."/>
            <person name="Khan M.M."/>
            <person name="Islam R."/>
            <person name="Rashid M.M."/>
            <person name="Khan S.A."/>
            <person name="Rahman M.S."/>
            <person name="Alam M."/>
            <person name="Yahiya A.S."/>
            <person name="Khan M.S."/>
            <person name="Azam M.S."/>
            <person name="Haque T."/>
            <person name="Lashkar M.Z.H."/>
            <person name="Akhand A.I."/>
            <person name="Morshed G."/>
            <person name="Roy S."/>
            <person name="Uddin K.S."/>
            <person name="Rabeya T."/>
            <person name="Hossain A.S."/>
            <person name="Chowdhury A."/>
            <person name="Snigdha A.R."/>
            <person name="Mortoza M.S."/>
            <person name="Matin S.A."/>
            <person name="Hoque S.M.E."/>
            <person name="Islam M.K."/>
            <person name="Roy D.K."/>
            <person name="Haider R."/>
            <person name="Moosa M.M."/>
            <person name="Elias S.M."/>
            <person name="Hasan A.M."/>
            <person name="Jahan S."/>
            <person name="Shafiuddin M."/>
            <person name="Mahmood N."/>
            <person name="Shommy N.S."/>
        </authorList>
    </citation>
    <scope>NUCLEOTIDE SEQUENCE [LARGE SCALE GENOMIC DNA]</scope>
    <source>
        <strain evidence="3">cv. O-4</strain>
    </source>
</reference>
<name>A0A1R3KDJ1_9ROSI</name>
<gene>
    <name evidence="2" type="ORF">COLO4_09007</name>
</gene>
<sequence length="128" mass="14196">MMRKPDPTAVKGGINGGGSSSNTNKLRKGLWSPEEDDKLINYMLTNGQGYIYNSFARLGWSLARLLGVIDGIRTRGFTESQSVAMGLSATTTIRFSITGEQTSSFVVKLRIQKLYAGRFYGRPVRRRV</sequence>
<dbReference type="Proteomes" id="UP000187203">
    <property type="component" value="Unassembled WGS sequence"/>
</dbReference>
<dbReference type="AlphaFoldDB" id="A0A1R3KDJ1"/>
<keyword evidence="3" id="KW-1185">Reference proteome</keyword>
<dbReference type="EMBL" id="AWUE01014090">
    <property type="protein sequence ID" value="OMP05161.1"/>
    <property type="molecule type" value="Genomic_DNA"/>
</dbReference>
<proteinExistence type="predicted"/>
<accession>A0A1R3KDJ1</accession>
<organism evidence="2 3">
    <name type="scientific">Corchorus olitorius</name>
    <dbReference type="NCBI Taxonomy" id="93759"/>
    <lineage>
        <taxon>Eukaryota</taxon>
        <taxon>Viridiplantae</taxon>
        <taxon>Streptophyta</taxon>
        <taxon>Embryophyta</taxon>
        <taxon>Tracheophyta</taxon>
        <taxon>Spermatophyta</taxon>
        <taxon>Magnoliopsida</taxon>
        <taxon>eudicotyledons</taxon>
        <taxon>Gunneridae</taxon>
        <taxon>Pentapetalae</taxon>
        <taxon>rosids</taxon>
        <taxon>malvids</taxon>
        <taxon>Malvales</taxon>
        <taxon>Malvaceae</taxon>
        <taxon>Grewioideae</taxon>
        <taxon>Apeibeae</taxon>
        <taxon>Corchorus</taxon>
    </lineage>
</organism>